<keyword evidence="1 5" id="KW-0479">Metal-binding</keyword>
<dbReference type="GO" id="GO:0030544">
    <property type="term" value="F:Hsp70 protein binding"/>
    <property type="evidence" value="ECO:0007669"/>
    <property type="project" value="InterPro"/>
</dbReference>
<dbReference type="PROSITE" id="PS50076">
    <property type="entry name" value="DNAJ_2"/>
    <property type="match status" value="2"/>
</dbReference>
<dbReference type="FunFam" id="2.10.230.10:FF:000001">
    <property type="entry name" value="DnaJ subfamily A member 2"/>
    <property type="match status" value="2"/>
</dbReference>
<dbReference type="AlphaFoldDB" id="A0A4Y7K5Y5"/>
<dbReference type="Proteomes" id="UP000316621">
    <property type="component" value="Chromosome 7"/>
</dbReference>
<dbReference type="Pfam" id="PF01556">
    <property type="entry name" value="DnaJ_C"/>
    <property type="match status" value="2"/>
</dbReference>
<evidence type="ECO:0000256" key="4">
    <source>
        <dbReference type="ARBA" id="ARBA00022833"/>
    </source>
</evidence>
<dbReference type="GO" id="GO:0005524">
    <property type="term" value="F:ATP binding"/>
    <property type="evidence" value="ECO:0007669"/>
    <property type="project" value="InterPro"/>
</dbReference>
<dbReference type="GO" id="GO:0008270">
    <property type="term" value="F:zinc ion binding"/>
    <property type="evidence" value="ECO:0007669"/>
    <property type="project" value="UniProtKB-KW"/>
</dbReference>
<dbReference type="CDD" id="cd10719">
    <property type="entry name" value="DnaJ_zf"/>
    <property type="match status" value="2"/>
</dbReference>
<dbReference type="PROSITE" id="PS51188">
    <property type="entry name" value="ZF_CR"/>
    <property type="match status" value="2"/>
</dbReference>
<dbReference type="InterPro" id="IPR036869">
    <property type="entry name" value="J_dom_sf"/>
</dbReference>
<dbReference type="Pfam" id="PF00226">
    <property type="entry name" value="DnaJ"/>
    <property type="match status" value="2"/>
</dbReference>
<evidence type="ECO:0000313" key="9">
    <source>
        <dbReference type="EMBL" id="RZC68754.1"/>
    </source>
</evidence>
<feature type="domain" description="J" evidence="7">
    <location>
        <begin position="423"/>
        <end position="484"/>
    </location>
</feature>
<keyword evidence="2" id="KW-0677">Repeat</keyword>
<keyword evidence="3 5" id="KW-0863">Zinc-finger</keyword>
<dbReference type="InterPro" id="IPR018253">
    <property type="entry name" value="DnaJ_domain_CS"/>
</dbReference>
<feature type="domain" description="J" evidence="7">
    <location>
        <begin position="13"/>
        <end position="74"/>
    </location>
</feature>
<feature type="domain" description="CR-type" evidence="8">
    <location>
        <begin position="133"/>
        <end position="217"/>
    </location>
</feature>
<protein>
    <submittedName>
        <fullName evidence="9">Uncharacterized protein</fullName>
    </submittedName>
</protein>
<dbReference type="SUPFAM" id="SSF57938">
    <property type="entry name" value="DnaJ/Hsp40 cysteine-rich domain"/>
    <property type="match status" value="2"/>
</dbReference>
<accession>A0A4Y7K5Y5</accession>
<feature type="zinc finger region" description="CR-type" evidence="5">
    <location>
        <begin position="133"/>
        <end position="217"/>
    </location>
</feature>
<dbReference type="InterPro" id="IPR012724">
    <property type="entry name" value="DnaJ"/>
</dbReference>
<evidence type="ECO:0000256" key="2">
    <source>
        <dbReference type="ARBA" id="ARBA00022737"/>
    </source>
</evidence>
<dbReference type="CDD" id="cd10747">
    <property type="entry name" value="DnaJ_C"/>
    <property type="match status" value="2"/>
</dbReference>
<dbReference type="SMART" id="SM00271">
    <property type="entry name" value="DnaJ"/>
    <property type="match status" value="2"/>
</dbReference>
<proteinExistence type="inferred from homology"/>
<dbReference type="FunFam" id="1.10.287.110:FF:000041">
    <property type="entry name" value="Chaperone protein DNAj, putative"/>
    <property type="match status" value="1"/>
</dbReference>
<feature type="domain" description="CR-type" evidence="8">
    <location>
        <begin position="537"/>
        <end position="622"/>
    </location>
</feature>
<name>A0A4Y7K5Y5_PAPSO</name>
<dbReference type="Gene3D" id="1.10.287.110">
    <property type="entry name" value="DnaJ domain"/>
    <property type="match status" value="2"/>
</dbReference>
<gene>
    <name evidence="9" type="ORF">C5167_031920</name>
</gene>
<dbReference type="EMBL" id="CM010721">
    <property type="protein sequence ID" value="RZC68754.1"/>
    <property type="molecule type" value="Genomic_DNA"/>
</dbReference>
<dbReference type="InterPro" id="IPR002939">
    <property type="entry name" value="DnaJ_C"/>
</dbReference>
<dbReference type="InterPro" id="IPR044713">
    <property type="entry name" value="DNJA1/2-like"/>
</dbReference>
<evidence type="ECO:0000313" key="10">
    <source>
        <dbReference type="Proteomes" id="UP000316621"/>
    </source>
</evidence>
<dbReference type="STRING" id="3469.A0A4Y7K5Y5"/>
<evidence type="ECO:0000259" key="7">
    <source>
        <dbReference type="PROSITE" id="PS50076"/>
    </source>
</evidence>
<dbReference type="InterPro" id="IPR001623">
    <property type="entry name" value="DnaJ_domain"/>
</dbReference>
<organism evidence="9 10">
    <name type="scientific">Papaver somniferum</name>
    <name type="common">Opium poppy</name>
    <dbReference type="NCBI Taxonomy" id="3469"/>
    <lineage>
        <taxon>Eukaryota</taxon>
        <taxon>Viridiplantae</taxon>
        <taxon>Streptophyta</taxon>
        <taxon>Embryophyta</taxon>
        <taxon>Tracheophyta</taxon>
        <taxon>Spermatophyta</taxon>
        <taxon>Magnoliopsida</taxon>
        <taxon>Ranunculales</taxon>
        <taxon>Papaveraceae</taxon>
        <taxon>Papaveroideae</taxon>
        <taxon>Papaver</taxon>
    </lineage>
</organism>
<dbReference type="GO" id="GO:0051082">
    <property type="term" value="F:unfolded protein binding"/>
    <property type="evidence" value="ECO:0007669"/>
    <property type="project" value="InterPro"/>
</dbReference>
<dbReference type="SUPFAM" id="SSF49493">
    <property type="entry name" value="HSP40/DnaJ peptide-binding domain"/>
    <property type="match status" value="4"/>
</dbReference>
<dbReference type="PROSITE" id="PS00636">
    <property type="entry name" value="DNAJ_1"/>
    <property type="match status" value="1"/>
</dbReference>
<dbReference type="InterPro" id="IPR036410">
    <property type="entry name" value="HSP_DnaJ_Cys-rich_dom_sf"/>
</dbReference>
<reference evidence="9 10" key="1">
    <citation type="journal article" date="2018" name="Science">
        <title>The opium poppy genome and morphinan production.</title>
        <authorList>
            <person name="Guo L."/>
            <person name="Winzer T."/>
            <person name="Yang X."/>
            <person name="Li Y."/>
            <person name="Ning Z."/>
            <person name="He Z."/>
            <person name="Teodor R."/>
            <person name="Lu Y."/>
            <person name="Bowser T.A."/>
            <person name="Graham I.A."/>
            <person name="Ye K."/>
        </authorList>
    </citation>
    <scope>NUCLEOTIDE SEQUENCE [LARGE SCALE GENOMIC DNA]</scope>
    <source>
        <strain evidence="10">cv. HN1</strain>
        <tissue evidence="9">Leaves</tissue>
    </source>
</reference>
<dbReference type="PANTHER" id="PTHR43888">
    <property type="entry name" value="DNAJ-LIKE-2, ISOFORM A-RELATED"/>
    <property type="match status" value="1"/>
</dbReference>
<dbReference type="PRINTS" id="PR00625">
    <property type="entry name" value="JDOMAIN"/>
</dbReference>
<evidence type="ECO:0000259" key="8">
    <source>
        <dbReference type="PROSITE" id="PS51188"/>
    </source>
</evidence>
<dbReference type="OMA" id="CKDHELF"/>
<evidence type="ECO:0000256" key="6">
    <source>
        <dbReference type="SAM" id="MobiDB-lite"/>
    </source>
</evidence>
<sequence length="821" mass="91092">MFGRAPKKSNNTKYYEVLGIAKNASPEDVKKAYRKAAIKHHPDKGGDPEKFKELGQAYTVLSDPKTREIYDQYGEDAVKEGMQGDAADAHDPFDIFTRFFGGGMGGGQGGKRQRRGEDAVHHLMVSLEDLYSGTTKKLSLSRSVICSKCTGKGTKSGASEMCFGCQGSGMKVSIRHLGPSMIQQMQHPCDECKGTGETISQKDRCPQCKGDKVVNEKKVLEVHVEKGMQNGQKIKFRGQADEAPDTDTGDIVFVVTQKAHPKFKRQGDDLFVEHKLSLTEALCGFQFALTHLDGRQLLIKTNTGEVIKPDSFKAVNDEGMPMYDRSFMKGRLYIQFTLEFPESLTAEQCKALEGVLPPRKSPQPKGTEIDECEETTLHDVSIEEEMARKYAQYQAEARARAQEAYNEDDEMRPQAPPKSNNTKYYEVLGVQKNASPEELKKAYRKAAIKHHPDKGGDPEKFKELGQVYEVLSDPEKRELYDEYGEDALKNNGGGGGESPFDIFERFFKRQNGGPGGKRKGEDAVHALKVSLEDLYNGTTKKLSLSRNVICTKCTGKGAKSGASMKWCSGCQGSGKKVSYRQIGPGMAQQMHHPCNECKGTGETISQKDRCPQCKGDKVVNEKKVLEVHVEKGMQNGQKIKFRGQADEAPDTDTGDIVFVVTQKAHPKFKRQGDDLFVEHKLSLTEALCGFQFALTHLDGRQLLIKTNPGEVIKPDSAKAVNDEGMPMYGRSFMKGKLYIQFNVEFPGSLTGEQSKALEGVLPPRKSPQLKDTKIDECEETTLHDVRIEEEMARKQAQTREAHDEDDDMHGGGHPGVQCAQQ</sequence>
<keyword evidence="10" id="KW-1185">Reference proteome</keyword>
<dbReference type="InterPro" id="IPR001305">
    <property type="entry name" value="HSP_DnaJ_Cys-rich_dom"/>
</dbReference>
<feature type="compositionally biased region" description="Basic and acidic residues" evidence="6">
    <location>
        <begin position="780"/>
        <end position="802"/>
    </location>
</feature>
<dbReference type="GO" id="GO:0006457">
    <property type="term" value="P:protein folding"/>
    <property type="evidence" value="ECO:0007669"/>
    <property type="project" value="InterPro"/>
</dbReference>
<dbReference type="GO" id="GO:0009408">
    <property type="term" value="P:response to heat"/>
    <property type="evidence" value="ECO:0007669"/>
    <property type="project" value="InterPro"/>
</dbReference>
<dbReference type="Gramene" id="RZC68754">
    <property type="protein sequence ID" value="RZC68754"/>
    <property type="gene ID" value="C5167_031920"/>
</dbReference>
<feature type="zinc finger region" description="CR-type" evidence="5">
    <location>
        <begin position="537"/>
        <end position="622"/>
    </location>
</feature>
<dbReference type="InterPro" id="IPR008971">
    <property type="entry name" value="HSP40/DnaJ_pept-bd"/>
</dbReference>
<dbReference type="Gene3D" id="2.10.230.10">
    <property type="entry name" value="Heat shock protein DnaJ, cysteine-rich domain"/>
    <property type="match status" value="2"/>
</dbReference>
<keyword evidence="4 5" id="KW-0862">Zinc</keyword>
<dbReference type="FunFam" id="2.60.260.20:FF:000068">
    <property type="entry name" value="Chaperone protein dnaJ 3"/>
    <property type="match status" value="2"/>
</dbReference>
<dbReference type="CDD" id="cd06257">
    <property type="entry name" value="DnaJ"/>
    <property type="match status" value="2"/>
</dbReference>
<dbReference type="HAMAP" id="MF_01152">
    <property type="entry name" value="DnaJ"/>
    <property type="match status" value="2"/>
</dbReference>
<dbReference type="Gene3D" id="2.60.260.20">
    <property type="entry name" value="Urease metallochaperone UreE, N-terminal domain"/>
    <property type="match status" value="4"/>
</dbReference>
<evidence type="ECO:0000256" key="3">
    <source>
        <dbReference type="ARBA" id="ARBA00022771"/>
    </source>
</evidence>
<dbReference type="SUPFAM" id="SSF46565">
    <property type="entry name" value="Chaperone J-domain"/>
    <property type="match status" value="2"/>
</dbReference>
<dbReference type="FunFam" id="2.60.260.20:FF:000003">
    <property type="entry name" value="DnaJ subfamily A member 2"/>
    <property type="match status" value="2"/>
</dbReference>
<evidence type="ECO:0000256" key="5">
    <source>
        <dbReference type="PROSITE-ProRule" id="PRU00546"/>
    </source>
</evidence>
<dbReference type="Pfam" id="PF00684">
    <property type="entry name" value="DnaJ_CXXCXGXG"/>
    <property type="match status" value="2"/>
</dbReference>
<evidence type="ECO:0000256" key="1">
    <source>
        <dbReference type="ARBA" id="ARBA00022723"/>
    </source>
</evidence>
<feature type="region of interest" description="Disordered" evidence="6">
    <location>
        <begin position="780"/>
        <end position="821"/>
    </location>
</feature>